<dbReference type="PANTHER" id="PTHR11738:SF86">
    <property type="entry name" value="LEUKOCYTE IMMUNOGLOBULIN-LIKE RECEPTOR SUBFAMILY A MEMBER 2"/>
    <property type="match status" value="1"/>
</dbReference>
<evidence type="ECO:0000259" key="5">
    <source>
        <dbReference type="PROSITE" id="PS50835"/>
    </source>
</evidence>
<feature type="non-terminal residue" evidence="6">
    <location>
        <position position="327"/>
    </location>
</feature>
<dbReference type="InterPro" id="IPR013783">
    <property type="entry name" value="Ig-like_fold"/>
</dbReference>
<keyword evidence="8" id="KW-1267">Proteomics identification</keyword>
<evidence type="ECO:0000313" key="6">
    <source>
        <dbReference type="Ensembl" id="ENSP00000479801.1"/>
    </source>
</evidence>
<dbReference type="Ensembl" id="ENST00000618818.4">
    <property type="protein sequence ID" value="ENSP00000479801.1"/>
    <property type="gene ID" value="ENSG00000275290.4"/>
</dbReference>
<dbReference type="CDD" id="cd05751">
    <property type="entry name" value="IgC2_D1_LILR_KIR_like"/>
    <property type="match status" value="1"/>
</dbReference>
<dbReference type="InterPro" id="IPR007110">
    <property type="entry name" value="Ig-like_dom"/>
</dbReference>
<sequence>MTPILTVLICLGLSLGPRTHVQAGHLPKPTLWAEPGSVIIQGSPVTLRCQGSLQAEEYHLYRENKSASWVRRIQEPGKNGQFPIPSITWEHAGRYHCQYYSHNHSSEYSDPLELVVTGAYSKPTLSALPSPVVTLGGNVTLQCVSQVAFDGFILCKEGEDEHPQRLNSHSHARGWSWAIFSVGPVSPSRRWSYRCYAYDSNSPYVWSLPSDLLELLVPGVSKKPSLSVQPGPMVAPGESLTLQCVSDVGYDRFVLYKEGERDFLQRPGWQPQAGLSQANFTLGPVSPSHGGQYRCYSAHNLSSEWSAPSDPLDILITGQFYDRPSLS</sequence>
<reference evidence="6" key="1">
    <citation type="submission" date="2025-08" db="UniProtKB">
        <authorList>
            <consortium name="Ensembl"/>
        </authorList>
    </citation>
    <scope>IDENTIFICATION</scope>
</reference>
<gene>
    <name evidence="6" type="primary">LILRA2</name>
</gene>
<organism evidence="6 7">
    <name type="scientific">Homo sapiens</name>
    <name type="common">Human</name>
    <dbReference type="NCBI Taxonomy" id="9606"/>
    <lineage>
        <taxon>Eukaryota</taxon>
        <taxon>Metazoa</taxon>
        <taxon>Chordata</taxon>
        <taxon>Craniata</taxon>
        <taxon>Vertebrata</taxon>
        <taxon>Euteleostomi</taxon>
        <taxon>Mammalia</taxon>
        <taxon>Eutheria</taxon>
        <taxon>Euarchontoglires</taxon>
        <taxon>Primates</taxon>
        <taxon>Haplorrhini</taxon>
        <taxon>Catarrhini</taxon>
        <taxon>Hominidae</taxon>
        <taxon>Homo</taxon>
    </lineage>
</organism>
<dbReference type="PANTHER" id="PTHR11738">
    <property type="entry name" value="MHC CLASS I NK CELL RECEPTOR"/>
    <property type="match status" value="1"/>
</dbReference>
<accession>A0A0G2JMR2</accession>
<dbReference type="InterPro" id="IPR050412">
    <property type="entry name" value="Ig-like_Receptors_ImmuneReg"/>
</dbReference>
<evidence type="ECO:0007829" key="8">
    <source>
        <dbReference type="PeptideAtlas" id="A0A0G2JMR2"/>
    </source>
</evidence>
<dbReference type="ChiTaRS" id="LILRA2">
    <property type="organism name" value="human"/>
</dbReference>
<reference evidence="6" key="2">
    <citation type="submission" date="2025-09" db="UniProtKB">
        <authorList>
            <consortium name="Ensembl"/>
        </authorList>
    </citation>
    <scope>IDENTIFICATION</scope>
</reference>
<dbReference type="InterPro" id="IPR003598">
    <property type="entry name" value="Ig_sub2"/>
</dbReference>
<evidence type="ECO:0000256" key="4">
    <source>
        <dbReference type="SAM" id="SignalP"/>
    </source>
</evidence>
<dbReference type="SMR" id="A0A0G2JMR2"/>
<feature type="domain" description="Ig-like" evidence="5">
    <location>
        <begin position="27"/>
        <end position="113"/>
    </location>
</feature>
<keyword evidence="7" id="KW-1185">Reference proteome</keyword>
<dbReference type="InterPro" id="IPR036179">
    <property type="entry name" value="Ig-like_dom_sf"/>
</dbReference>
<dbReference type="PeptideAtlas" id="A0A0G2JMR2"/>
<dbReference type="SUPFAM" id="SSF48726">
    <property type="entry name" value="Immunoglobulin"/>
    <property type="match status" value="3"/>
</dbReference>
<dbReference type="SMART" id="SM00408">
    <property type="entry name" value="IGc2"/>
    <property type="match status" value="2"/>
</dbReference>
<evidence type="ECO:0000256" key="3">
    <source>
        <dbReference type="ARBA" id="ARBA00023319"/>
    </source>
</evidence>
<dbReference type="InterPro" id="IPR003599">
    <property type="entry name" value="Ig_sub"/>
</dbReference>
<feature type="domain" description="Ig-like" evidence="5">
    <location>
        <begin position="224"/>
        <end position="313"/>
    </location>
</feature>
<dbReference type="Gene3D" id="2.60.40.10">
    <property type="entry name" value="Immunoglobulins"/>
    <property type="match status" value="3"/>
</dbReference>
<dbReference type="MassIVE" id="A0A0G2JMR2"/>
<proteinExistence type="evidence at protein level"/>
<feature type="chain" id="PRO_5002546692" evidence="4">
    <location>
        <begin position="24"/>
        <end position="327"/>
    </location>
</feature>
<name>A0A0G2JMR2_HUMAN</name>
<dbReference type="OrthoDB" id="9483393at2759"/>
<evidence type="ECO:0000256" key="1">
    <source>
        <dbReference type="ARBA" id="ARBA00022729"/>
    </source>
</evidence>
<feature type="signal peptide" evidence="4">
    <location>
        <begin position="1"/>
        <end position="23"/>
    </location>
</feature>
<dbReference type="AlphaFoldDB" id="A0A0G2JMR2"/>
<dbReference type="Pfam" id="PF13927">
    <property type="entry name" value="Ig_3"/>
    <property type="match status" value="1"/>
</dbReference>
<evidence type="ECO:0000313" key="7">
    <source>
        <dbReference type="Proteomes" id="UP000005640"/>
    </source>
</evidence>
<keyword evidence="3" id="KW-0393">Immunoglobulin domain</keyword>
<dbReference type="SMART" id="SM00409">
    <property type="entry name" value="IG"/>
    <property type="match status" value="3"/>
</dbReference>
<protein>
    <submittedName>
        <fullName evidence="6">Leukocyte immunoglobulin like receptor A2</fullName>
    </submittedName>
</protein>
<dbReference type="HGNC" id="HGNC:6603">
    <property type="gene designation" value="LILRA2"/>
</dbReference>
<dbReference type="Pfam" id="PF13895">
    <property type="entry name" value="Ig_2"/>
    <property type="match status" value="1"/>
</dbReference>
<dbReference type="FunFam" id="2.60.40.10:FF:000049">
    <property type="entry name" value="Leukocyte immunoglobulin-like receptor subfamily B member 1"/>
    <property type="match status" value="3"/>
</dbReference>
<keyword evidence="1 4" id="KW-0732">Signal</keyword>
<keyword evidence="2" id="KW-1015">Disulfide bond</keyword>
<dbReference type="Proteomes" id="UP000005640">
    <property type="component" value="Unplaced"/>
</dbReference>
<evidence type="ECO:0000256" key="2">
    <source>
        <dbReference type="ARBA" id="ARBA00023157"/>
    </source>
</evidence>
<dbReference type="PROSITE" id="PS50835">
    <property type="entry name" value="IG_LIKE"/>
    <property type="match status" value="2"/>
</dbReference>